<protein>
    <submittedName>
        <fullName evidence="1">Uncharacterized protein</fullName>
    </submittedName>
</protein>
<evidence type="ECO:0000313" key="2">
    <source>
        <dbReference type="Proteomes" id="UP000265520"/>
    </source>
</evidence>
<keyword evidence="2" id="KW-1185">Reference proteome</keyword>
<dbReference type="EMBL" id="LXQA010131426">
    <property type="protein sequence ID" value="MCI22610.1"/>
    <property type="molecule type" value="Genomic_DNA"/>
</dbReference>
<reference evidence="1 2" key="1">
    <citation type="journal article" date="2018" name="Front. Plant Sci.">
        <title>Red Clover (Trifolium pratense) and Zigzag Clover (T. medium) - A Picture of Genomic Similarities and Differences.</title>
        <authorList>
            <person name="Dluhosova J."/>
            <person name="Istvanek J."/>
            <person name="Nedelnik J."/>
            <person name="Repkova J."/>
        </authorList>
    </citation>
    <scope>NUCLEOTIDE SEQUENCE [LARGE SCALE GENOMIC DNA]</scope>
    <source>
        <strain evidence="2">cv. 10/8</strain>
        <tissue evidence="1">Leaf</tissue>
    </source>
</reference>
<proteinExistence type="predicted"/>
<dbReference type="AlphaFoldDB" id="A0A392QFU6"/>
<dbReference type="Proteomes" id="UP000265520">
    <property type="component" value="Unassembled WGS sequence"/>
</dbReference>
<organism evidence="1 2">
    <name type="scientific">Trifolium medium</name>
    <dbReference type="NCBI Taxonomy" id="97028"/>
    <lineage>
        <taxon>Eukaryota</taxon>
        <taxon>Viridiplantae</taxon>
        <taxon>Streptophyta</taxon>
        <taxon>Embryophyta</taxon>
        <taxon>Tracheophyta</taxon>
        <taxon>Spermatophyta</taxon>
        <taxon>Magnoliopsida</taxon>
        <taxon>eudicotyledons</taxon>
        <taxon>Gunneridae</taxon>
        <taxon>Pentapetalae</taxon>
        <taxon>rosids</taxon>
        <taxon>fabids</taxon>
        <taxon>Fabales</taxon>
        <taxon>Fabaceae</taxon>
        <taxon>Papilionoideae</taxon>
        <taxon>50 kb inversion clade</taxon>
        <taxon>NPAAA clade</taxon>
        <taxon>Hologalegina</taxon>
        <taxon>IRL clade</taxon>
        <taxon>Trifolieae</taxon>
        <taxon>Trifolium</taxon>
    </lineage>
</organism>
<comment type="caution">
    <text evidence="1">The sequence shown here is derived from an EMBL/GenBank/DDBJ whole genome shotgun (WGS) entry which is preliminary data.</text>
</comment>
<accession>A0A392QFU6</accession>
<sequence length="78" mass="9386">MHFQEGAIEGYTLARRIQPERERNHSSFDSFESHLFFIQFFLLIQRTAEQNRSSFDFPQILPSILGFELFEEESEERK</sequence>
<name>A0A392QFU6_9FABA</name>
<evidence type="ECO:0000313" key="1">
    <source>
        <dbReference type="EMBL" id="MCI22610.1"/>
    </source>
</evidence>